<dbReference type="InterPro" id="IPR025347">
    <property type="entry name" value="DUF4251"/>
</dbReference>
<dbReference type="KEGG" id="psac:PSM36_0252"/>
<dbReference type="STRING" id="1642647.PSM36_0252"/>
<sequence length="167" mass="18919">MKKLSLFSIAGLLSVLSFCACGSAQTAVEKEKLAADVGNAVKVPDFTFKATYAYPTGYKSIYLSPYYDVKVSPDTVIAYLPYYGRAYRAPMDPREGGYRFTSTDFEYKADKGNKKGNWDVVITFRDLDRPVTFRFDIWENGTARLSVNDTDRQQISFHGDIVLRKEE</sequence>
<dbReference type="Pfam" id="PF14059">
    <property type="entry name" value="DUF4251"/>
    <property type="match status" value="1"/>
</dbReference>
<proteinExistence type="predicted"/>
<keyword evidence="3" id="KW-1185">Reference proteome</keyword>
<dbReference type="EMBL" id="LT605205">
    <property type="protein sequence ID" value="SCD19088.1"/>
    <property type="molecule type" value="Genomic_DNA"/>
</dbReference>
<organism evidence="2 3">
    <name type="scientific">Proteiniphilum saccharofermentans</name>
    <dbReference type="NCBI Taxonomy" id="1642647"/>
    <lineage>
        <taxon>Bacteria</taxon>
        <taxon>Pseudomonadati</taxon>
        <taxon>Bacteroidota</taxon>
        <taxon>Bacteroidia</taxon>
        <taxon>Bacteroidales</taxon>
        <taxon>Dysgonomonadaceae</taxon>
        <taxon>Proteiniphilum</taxon>
    </lineage>
</organism>
<evidence type="ECO:0000256" key="1">
    <source>
        <dbReference type="SAM" id="SignalP"/>
    </source>
</evidence>
<evidence type="ECO:0000313" key="3">
    <source>
        <dbReference type="Proteomes" id="UP000187464"/>
    </source>
</evidence>
<dbReference type="Gene3D" id="2.40.128.410">
    <property type="match status" value="1"/>
</dbReference>
<name>A0A1R3T1L4_9BACT</name>
<evidence type="ECO:0000313" key="2">
    <source>
        <dbReference type="EMBL" id="SCD19088.1"/>
    </source>
</evidence>
<feature type="chain" id="PRO_5012729354" evidence="1">
    <location>
        <begin position="27"/>
        <end position="167"/>
    </location>
</feature>
<feature type="signal peptide" evidence="1">
    <location>
        <begin position="1"/>
        <end position="26"/>
    </location>
</feature>
<reference evidence="2 3" key="1">
    <citation type="submission" date="2016-08" db="EMBL/GenBank/DDBJ databases">
        <authorList>
            <person name="Seilhamer J.J."/>
        </authorList>
    </citation>
    <scope>NUCLEOTIDE SEQUENCE [LARGE SCALE GENOMIC DNA]</scope>
    <source>
        <strain evidence="2">M3/6</strain>
    </source>
</reference>
<dbReference type="Proteomes" id="UP000187464">
    <property type="component" value="Chromosome I"/>
</dbReference>
<dbReference type="RefSeq" id="WP_076928444.1">
    <property type="nucleotide sequence ID" value="NZ_LT605205.1"/>
</dbReference>
<keyword evidence="1" id="KW-0732">Signal</keyword>
<dbReference type="PROSITE" id="PS51257">
    <property type="entry name" value="PROKAR_LIPOPROTEIN"/>
    <property type="match status" value="1"/>
</dbReference>
<accession>A0A1R3T1L4</accession>
<dbReference type="AlphaFoldDB" id="A0A1R3T1L4"/>
<protein>
    <submittedName>
        <fullName evidence="2">Putative secreted protein</fullName>
    </submittedName>
</protein>
<gene>
    <name evidence="2" type="ORF">PSM36_0252</name>
</gene>